<protein>
    <submittedName>
        <fullName evidence="2">Beta-casein</fullName>
    </submittedName>
</protein>
<dbReference type="RefSeq" id="XP_042637152.1">
    <property type="nucleotide sequence ID" value="XM_042781218.1"/>
</dbReference>
<organism evidence="1 2">
    <name type="scientific">Orycteropus afer afer</name>
    <dbReference type="NCBI Taxonomy" id="1230840"/>
    <lineage>
        <taxon>Eukaryota</taxon>
        <taxon>Metazoa</taxon>
        <taxon>Chordata</taxon>
        <taxon>Craniata</taxon>
        <taxon>Vertebrata</taxon>
        <taxon>Euteleostomi</taxon>
        <taxon>Mammalia</taxon>
        <taxon>Eutheria</taxon>
        <taxon>Afrotheria</taxon>
        <taxon>Tubulidentata</taxon>
        <taxon>Orycteropodidae</taxon>
        <taxon>Orycteropus</taxon>
    </lineage>
</organism>
<name>A0AC54Z2V9_ORYAF</name>
<reference evidence="2" key="1">
    <citation type="submission" date="2025-08" db="UniProtKB">
        <authorList>
            <consortium name="RefSeq"/>
        </authorList>
    </citation>
    <scope>IDENTIFICATION</scope>
</reference>
<evidence type="ECO:0000313" key="1">
    <source>
        <dbReference type="Proteomes" id="UP000694850"/>
    </source>
</evidence>
<gene>
    <name evidence="2" type="primary">CSN2</name>
</gene>
<sequence>MKVLILACLVALALARETVDSLSGDEESITHIKKLEKAKCEEQQREDERQDKIHTFFQPQPPVPPYAEPIPYPVLPQSILPLVQPVVVVHFLQPEIMELSEDKETIFPKHKVMPSPQARLMSLFDRQTRNLSGFENSHLLMPLLQPFMHQPLPQTPVLPPLSLMSLYQSKALPVPQQVVPSPQRGMPIHTLLQYREHLLDPIQESYSMSQPLASVYNPVSEHAKDSKQYFCLPLTLQATLDKLDNMAQVRDQLAQQPELIAQPSVILDLSKNYQLFKSLDK</sequence>
<keyword evidence="1" id="KW-1185">Reference proteome</keyword>
<dbReference type="Proteomes" id="UP000694850">
    <property type="component" value="Unplaced"/>
</dbReference>
<proteinExistence type="predicted"/>
<accession>A0AC54Z2V9</accession>
<evidence type="ECO:0000313" key="2">
    <source>
        <dbReference type="RefSeq" id="XP_042637152.1"/>
    </source>
</evidence>